<comment type="caution">
    <text evidence="2">The sequence shown here is derived from an EMBL/GenBank/DDBJ whole genome shotgun (WGS) entry which is preliminary data.</text>
</comment>
<proteinExistence type="predicted"/>
<name>A0A1B7WEA7_APHFL</name>
<accession>A0A1B7WEA7</accession>
<gene>
    <name evidence="2" type="ORF">AN484_26240</name>
</gene>
<protein>
    <submittedName>
        <fullName evidence="2">Uncharacterized protein</fullName>
    </submittedName>
</protein>
<dbReference type="EMBL" id="LJOW01000381">
    <property type="protein sequence ID" value="OBQ35412.1"/>
    <property type="molecule type" value="Genomic_DNA"/>
</dbReference>
<dbReference type="Proteomes" id="UP000092093">
    <property type="component" value="Unassembled WGS sequence"/>
</dbReference>
<feature type="compositionally biased region" description="Gly residues" evidence="1">
    <location>
        <begin position="206"/>
        <end position="222"/>
    </location>
</feature>
<feature type="region of interest" description="Disordered" evidence="1">
    <location>
        <begin position="206"/>
        <end position="227"/>
    </location>
</feature>
<sequence length="234" mass="24978">MAGSSEGGEGGVGDLLDEEAVGLGHLAKGQADFVRTDDAGAHHAMLHGYRVRFDEQRLEDVGQLIVQDLRFGELLRARELGELRHRAGDEVGRDRDDALGTDLGEGQGQGIVAAEDDEFWVRLAHEARGLLDLATGFLDADDVRMLLPEAQGGLDGDLDAAATGDGIKDDRLRRGFGEQGKVTEEPFPAGLIILRGDEQERIGAGFVGGRGQVGGDRNSGGEGKGEVRRVCRRL</sequence>
<reference evidence="2 3" key="1">
    <citation type="submission" date="2015-09" db="EMBL/GenBank/DDBJ databases">
        <title>Aphanizomenon flos-aquae WA102.</title>
        <authorList>
            <person name="Driscoll C."/>
        </authorList>
    </citation>
    <scope>NUCLEOTIDE SEQUENCE [LARGE SCALE GENOMIC DNA]</scope>
    <source>
        <strain evidence="2">WA102</strain>
    </source>
</reference>
<evidence type="ECO:0000256" key="1">
    <source>
        <dbReference type="SAM" id="MobiDB-lite"/>
    </source>
</evidence>
<evidence type="ECO:0000313" key="3">
    <source>
        <dbReference type="Proteomes" id="UP000092093"/>
    </source>
</evidence>
<evidence type="ECO:0000313" key="2">
    <source>
        <dbReference type="EMBL" id="OBQ35412.1"/>
    </source>
</evidence>
<dbReference type="AlphaFoldDB" id="A0A1B7WEA7"/>
<organism evidence="2 3">
    <name type="scientific">Aphanizomenon flos-aquae WA102</name>
    <dbReference type="NCBI Taxonomy" id="1710896"/>
    <lineage>
        <taxon>Bacteria</taxon>
        <taxon>Bacillati</taxon>
        <taxon>Cyanobacteriota</taxon>
        <taxon>Cyanophyceae</taxon>
        <taxon>Nostocales</taxon>
        <taxon>Aphanizomenonaceae</taxon>
        <taxon>Aphanizomenon</taxon>
    </lineage>
</organism>